<comment type="caution">
    <text evidence="2">The sequence shown here is derived from an EMBL/GenBank/DDBJ whole genome shotgun (WGS) entry which is preliminary data.</text>
</comment>
<evidence type="ECO:0000313" key="3">
    <source>
        <dbReference type="Proteomes" id="UP000727407"/>
    </source>
</evidence>
<feature type="compositionally biased region" description="Polar residues" evidence="1">
    <location>
        <begin position="199"/>
        <end position="208"/>
    </location>
</feature>
<feature type="compositionally biased region" description="Basic residues" evidence="1">
    <location>
        <begin position="22"/>
        <end position="33"/>
    </location>
</feature>
<accession>A0A8J4WZH2</accession>
<evidence type="ECO:0000313" key="2">
    <source>
        <dbReference type="EMBL" id="KAF5897962.1"/>
    </source>
</evidence>
<feature type="region of interest" description="Disordered" evidence="1">
    <location>
        <begin position="174"/>
        <end position="208"/>
    </location>
</feature>
<proteinExistence type="predicted"/>
<keyword evidence="3" id="KW-1185">Reference proteome</keyword>
<organism evidence="2 3">
    <name type="scientific">Clarias magur</name>
    <name type="common">Asian catfish</name>
    <name type="synonym">Macropteronotus magur</name>
    <dbReference type="NCBI Taxonomy" id="1594786"/>
    <lineage>
        <taxon>Eukaryota</taxon>
        <taxon>Metazoa</taxon>
        <taxon>Chordata</taxon>
        <taxon>Craniata</taxon>
        <taxon>Vertebrata</taxon>
        <taxon>Euteleostomi</taxon>
        <taxon>Actinopterygii</taxon>
        <taxon>Neopterygii</taxon>
        <taxon>Teleostei</taxon>
        <taxon>Ostariophysi</taxon>
        <taxon>Siluriformes</taxon>
        <taxon>Clariidae</taxon>
        <taxon>Clarias</taxon>
    </lineage>
</organism>
<dbReference type="EMBL" id="QNUK01000215">
    <property type="protein sequence ID" value="KAF5897962.1"/>
    <property type="molecule type" value="Genomic_DNA"/>
</dbReference>
<evidence type="ECO:0000256" key="1">
    <source>
        <dbReference type="SAM" id="MobiDB-lite"/>
    </source>
</evidence>
<gene>
    <name evidence="2" type="ORF">DAT39_012311</name>
</gene>
<name>A0A8J4WZH2_CLAMG</name>
<dbReference type="Proteomes" id="UP000727407">
    <property type="component" value="Unassembled WGS sequence"/>
</dbReference>
<feature type="region of interest" description="Disordered" evidence="1">
    <location>
        <begin position="228"/>
        <end position="305"/>
    </location>
</feature>
<dbReference type="OrthoDB" id="8932843at2759"/>
<dbReference type="AlphaFoldDB" id="A0A8J4WZH2"/>
<feature type="region of interest" description="Disordered" evidence="1">
    <location>
        <begin position="394"/>
        <end position="418"/>
    </location>
</feature>
<reference evidence="2" key="1">
    <citation type="submission" date="2020-07" db="EMBL/GenBank/DDBJ databases">
        <title>Clarias magur genome sequencing, assembly and annotation.</title>
        <authorList>
            <person name="Kushwaha B."/>
            <person name="Kumar R."/>
            <person name="Das P."/>
            <person name="Joshi C.G."/>
            <person name="Kumar D."/>
            <person name="Nagpure N.S."/>
            <person name="Pandey M."/>
            <person name="Agarwal S."/>
            <person name="Srivastava S."/>
            <person name="Singh M."/>
            <person name="Sahoo L."/>
            <person name="Jayasankar P."/>
            <person name="Meher P.K."/>
            <person name="Koringa P.G."/>
            <person name="Iquebal M.A."/>
            <person name="Das S.P."/>
            <person name="Bit A."/>
            <person name="Patnaik S."/>
            <person name="Patel N."/>
            <person name="Shah T.M."/>
            <person name="Hinsu A."/>
            <person name="Jena J.K."/>
        </authorList>
    </citation>
    <scope>NUCLEOTIDE SEQUENCE</scope>
    <source>
        <strain evidence="2">CIFAMagur01</strain>
        <tissue evidence="2">Testis</tissue>
    </source>
</reference>
<sequence length="418" mass="46938">MASTKVFGGIPLANTFLDDPKKCKKKKSKKAKKEKSDKQKSRPKVGQRLKDRADIGDLNLYEQWSELKKKKRKKKQDVGLNVEFPLTQNKNLKLSKKHKNNQNNYHASESCAVGRGVRSCPGARETLQPILSSVQKEKKHKKRVVFNLSPVLLEPKPLQNLYAVRDVLQTQRSGIDKKPSFNAGGHHSKPAVEEHRTESQSTSDDINSQDLFITQKTFSDPYIDLCSSASVEEPPEPQGYTATSPEPQSNSASSVKKETSSVPSPSPEHQYYTASYPEPQSIPKKPPSSLNPPSHHPKLDASTQTENFFTSPVLATSLRLRHWSMCTEAPIDLSLPKRSRLHQQEIVSQACEDQNVRDLTQSDDSDEHLKSKADLSQLKVVQMRLNESFFFKLKGDPDSPKPRSPLMKLAGNVEKKKP</sequence>
<protein>
    <submittedName>
        <fullName evidence="2">E3 ubiquitin-protein ligase RNF12-B-like</fullName>
    </submittedName>
</protein>
<feature type="region of interest" description="Disordered" evidence="1">
    <location>
        <begin position="1"/>
        <end position="52"/>
    </location>
</feature>
<feature type="compositionally biased region" description="Polar residues" evidence="1">
    <location>
        <begin position="240"/>
        <end position="254"/>
    </location>
</feature>